<dbReference type="PATRIC" id="fig|43678.3.peg.4129"/>
<sequence length="172" mass="19100">MPDDELYAPVLYSGWWGALGVLLLLLVVGWIVFAFLSTRASAEEKAQPPAPRLPTGPYDPYAGLRTEFEAHLDAVEQRYLAGELDERGLHLALSKEVRGFASGRLGVDASVLTLSEIERMTGTQHLTRLIARYYRPSFAEYDVDPLAGLDEHGVTPTGRDSIDRARTVVRTW</sequence>
<dbReference type="RefSeq" id="WP_056644599.1">
    <property type="nucleotide sequence ID" value="NZ_LRIE01000085.1"/>
</dbReference>
<gene>
    <name evidence="2" type="ORF">OJAG_39530</name>
</gene>
<dbReference type="Proteomes" id="UP000076447">
    <property type="component" value="Unassembled WGS sequence"/>
</dbReference>
<keyword evidence="1" id="KW-0812">Transmembrane</keyword>
<keyword evidence="1" id="KW-0472">Membrane</keyword>
<protein>
    <submittedName>
        <fullName evidence="2">Uncharacterized protein</fullName>
    </submittedName>
</protein>
<dbReference type="OrthoDB" id="3268584at2"/>
<evidence type="ECO:0000313" key="2">
    <source>
        <dbReference type="EMBL" id="KZM33633.1"/>
    </source>
</evidence>
<organism evidence="2 3">
    <name type="scientific">Oerskovia enterophila</name>
    <dbReference type="NCBI Taxonomy" id="43678"/>
    <lineage>
        <taxon>Bacteria</taxon>
        <taxon>Bacillati</taxon>
        <taxon>Actinomycetota</taxon>
        <taxon>Actinomycetes</taxon>
        <taxon>Micrococcales</taxon>
        <taxon>Cellulomonadaceae</taxon>
        <taxon>Oerskovia</taxon>
    </lineage>
</organism>
<name>A0A163PYE5_9CELL</name>
<evidence type="ECO:0000256" key="1">
    <source>
        <dbReference type="SAM" id="Phobius"/>
    </source>
</evidence>
<dbReference type="EMBL" id="LRIE01000085">
    <property type="protein sequence ID" value="KZM33633.1"/>
    <property type="molecule type" value="Genomic_DNA"/>
</dbReference>
<feature type="transmembrane region" description="Helical" evidence="1">
    <location>
        <begin position="15"/>
        <end position="36"/>
    </location>
</feature>
<proteinExistence type="predicted"/>
<dbReference type="STRING" id="43678.OJAG_39530"/>
<evidence type="ECO:0000313" key="3">
    <source>
        <dbReference type="Proteomes" id="UP000076447"/>
    </source>
</evidence>
<accession>A0A163PYE5</accession>
<comment type="caution">
    <text evidence="2">The sequence shown here is derived from an EMBL/GenBank/DDBJ whole genome shotgun (WGS) entry which is preliminary data.</text>
</comment>
<dbReference type="AlphaFoldDB" id="A0A163PYE5"/>
<keyword evidence="1" id="KW-1133">Transmembrane helix</keyword>
<reference evidence="2 3" key="1">
    <citation type="submission" date="2016-01" db="EMBL/GenBank/DDBJ databases">
        <title>Genome sequence of Oerskovia enterophila VJag, an agar and cellulose degrading bacterium.</title>
        <authorList>
            <person name="Poehlein A."/>
            <person name="Jag V."/>
            <person name="Bengelsdorf F."/>
            <person name="Duerre P."/>
            <person name="Daniel R."/>
        </authorList>
    </citation>
    <scope>NUCLEOTIDE SEQUENCE [LARGE SCALE GENOMIC DNA]</scope>
    <source>
        <strain evidence="2 3">VJag</strain>
    </source>
</reference>